<reference evidence="8 9" key="1">
    <citation type="submission" date="2019-10" db="EMBL/GenBank/DDBJ databases">
        <title>Genome Sequences from Six Type Strain Members of the Archaeal Family Sulfolobaceae: Acidianus ambivalens, Acidianus infernus, Metallosphaera prunae, Stygiolobus azoricus, Sulfolobus metallicus, and Sulfurisphaera ohwakuensis.</title>
        <authorList>
            <person name="Counts J.A."/>
            <person name="Kelly R.M."/>
        </authorList>
    </citation>
    <scope>NUCLEOTIDE SEQUENCE [LARGE SCALE GENOMIC DNA]</scope>
    <source>
        <strain evidence="8 9">FC6</strain>
    </source>
</reference>
<evidence type="ECO:0000259" key="6">
    <source>
        <dbReference type="PROSITE" id="PS51171"/>
    </source>
</evidence>
<keyword evidence="9" id="KW-1185">Reference proteome</keyword>
<dbReference type="Pfam" id="PF01842">
    <property type="entry name" value="ACT"/>
    <property type="match status" value="1"/>
</dbReference>
<dbReference type="OrthoDB" id="8755at2157"/>
<dbReference type="PROSITE" id="PS51171">
    <property type="entry name" value="PREPHENATE_DEHYDR_3"/>
    <property type="match status" value="1"/>
</dbReference>
<dbReference type="GeneID" id="42797768"/>
<dbReference type="GO" id="GO:0005737">
    <property type="term" value="C:cytoplasm"/>
    <property type="evidence" value="ECO:0007669"/>
    <property type="project" value="TreeGrafter"/>
</dbReference>
<evidence type="ECO:0000259" key="7">
    <source>
        <dbReference type="PROSITE" id="PS51671"/>
    </source>
</evidence>
<dbReference type="SUPFAM" id="SSF53850">
    <property type="entry name" value="Periplasmic binding protein-like II"/>
    <property type="match status" value="1"/>
</dbReference>
<keyword evidence="4" id="KW-0456">Lyase</keyword>
<evidence type="ECO:0000256" key="5">
    <source>
        <dbReference type="ARBA" id="ARBA00029440"/>
    </source>
</evidence>
<dbReference type="GO" id="GO:0004664">
    <property type="term" value="F:prephenate dehydratase activity"/>
    <property type="evidence" value="ECO:0007669"/>
    <property type="project" value="InterPro"/>
</dbReference>
<evidence type="ECO:0000313" key="9">
    <source>
        <dbReference type="Proteomes" id="UP000423396"/>
    </source>
</evidence>
<keyword evidence="2" id="KW-0057">Aromatic amino acid biosynthesis</keyword>
<organism evidence="8 9">
    <name type="scientific">Stygiolobus azoricus</name>
    <dbReference type="NCBI Taxonomy" id="41675"/>
    <lineage>
        <taxon>Archaea</taxon>
        <taxon>Thermoproteota</taxon>
        <taxon>Thermoprotei</taxon>
        <taxon>Sulfolobales</taxon>
        <taxon>Sulfolobaceae</taxon>
        <taxon>Stygiolobus</taxon>
    </lineage>
</organism>
<evidence type="ECO:0000256" key="2">
    <source>
        <dbReference type="ARBA" id="ARBA00023141"/>
    </source>
</evidence>
<comment type="pathway">
    <text evidence="5">Amino-acid biosynthesis.</text>
</comment>
<dbReference type="RefSeq" id="WP_156005066.1">
    <property type="nucleotide sequence ID" value="NZ_CP045483.1"/>
</dbReference>
<dbReference type="CDD" id="cd13630">
    <property type="entry name" value="PBP2_PDT_1"/>
    <property type="match status" value="1"/>
</dbReference>
<dbReference type="SUPFAM" id="SSF55021">
    <property type="entry name" value="ACT-like"/>
    <property type="match status" value="1"/>
</dbReference>
<gene>
    <name evidence="8" type="ORF">D1868_01805</name>
</gene>
<accession>A0A650CLV9</accession>
<evidence type="ECO:0000256" key="4">
    <source>
        <dbReference type="ARBA" id="ARBA00023239"/>
    </source>
</evidence>
<keyword evidence="1" id="KW-0028">Amino-acid biosynthesis</keyword>
<dbReference type="Gene3D" id="3.30.70.260">
    <property type="match status" value="1"/>
</dbReference>
<dbReference type="Pfam" id="PF00800">
    <property type="entry name" value="PDT"/>
    <property type="match status" value="1"/>
</dbReference>
<evidence type="ECO:0000256" key="1">
    <source>
        <dbReference type="ARBA" id="ARBA00022605"/>
    </source>
</evidence>
<dbReference type="PANTHER" id="PTHR21022">
    <property type="entry name" value="PREPHENATE DEHYDRATASE P PROTEIN"/>
    <property type="match status" value="1"/>
</dbReference>
<keyword evidence="3" id="KW-0584">Phenylalanine biosynthesis</keyword>
<dbReference type="GO" id="GO:0009094">
    <property type="term" value="P:L-phenylalanine biosynthetic process"/>
    <property type="evidence" value="ECO:0007669"/>
    <property type="project" value="UniProtKB-KW"/>
</dbReference>
<dbReference type="CDD" id="cd04905">
    <property type="entry name" value="ACT_CM-PDT"/>
    <property type="match status" value="1"/>
</dbReference>
<dbReference type="PROSITE" id="PS51671">
    <property type="entry name" value="ACT"/>
    <property type="match status" value="1"/>
</dbReference>
<feature type="domain" description="ACT" evidence="7">
    <location>
        <begin position="183"/>
        <end position="260"/>
    </location>
</feature>
<dbReference type="InterPro" id="IPR001086">
    <property type="entry name" value="Preph_deHydtase"/>
</dbReference>
<dbReference type="InterPro" id="IPR002912">
    <property type="entry name" value="ACT_dom"/>
</dbReference>
<evidence type="ECO:0000256" key="3">
    <source>
        <dbReference type="ARBA" id="ARBA00023222"/>
    </source>
</evidence>
<dbReference type="KEGG" id="sazo:D1868_01805"/>
<dbReference type="Proteomes" id="UP000423396">
    <property type="component" value="Chromosome"/>
</dbReference>
<proteinExistence type="predicted"/>
<name>A0A650CLV9_9CREN</name>
<dbReference type="InterPro" id="IPR045865">
    <property type="entry name" value="ACT-like_dom_sf"/>
</dbReference>
<dbReference type="PANTHER" id="PTHR21022:SF19">
    <property type="entry name" value="PREPHENATE DEHYDRATASE-RELATED"/>
    <property type="match status" value="1"/>
</dbReference>
<evidence type="ECO:0000313" key="8">
    <source>
        <dbReference type="EMBL" id="QGR18846.1"/>
    </source>
</evidence>
<dbReference type="EMBL" id="CP045483">
    <property type="protein sequence ID" value="QGR18846.1"/>
    <property type="molecule type" value="Genomic_DNA"/>
</dbReference>
<protein>
    <submittedName>
        <fullName evidence="8">Chorismate mutase</fullName>
    </submittedName>
</protein>
<dbReference type="Gene3D" id="3.40.190.10">
    <property type="entry name" value="Periplasmic binding protein-like II"/>
    <property type="match status" value="2"/>
</dbReference>
<sequence>MYYLGPEGSFSNEVANMVNGNKIPLRSISEIFSRVYTDNNAIGVVPIENSIEGPVHETLDNLYKYDEIYVNSYIEKEIKLVLAVNTNVKRIEDIKRLYSHNHALQEARETLQKLKIENIIPVESTSAAALYASKDEYGAAICSQYAASVYGLKIFLNNIQDNLNITRFVTISKSLTTSGERTMIFFNVPHKPGALYRALEKFYKYNINLTMIYSRPLKVIPWQYYFYLEFEGELRDSKTIDLIEELKSVVTNIKIKGSYSKLQYQASNFLG</sequence>
<feature type="domain" description="Prephenate dehydratase" evidence="6">
    <location>
        <begin position="1"/>
        <end position="173"/>
    </location>
</feature>
<dbReference type="AlphaFoldDB" id="A0A650CLV9"/>